<feature type="compositionally biased region" description="Polar residues" evidence="3">
    <location>
        <begin position="45"/>
        <end position="57"/>
    </location>
</feature>
<evidence type="ECO:0000256" key="3">
    <source>
        <dbReference type="SAM" id="MobiDB-lite"/>
    </source>
</evidence>
<dbReference type="Pfam" id="PF00435">
    <property type="entry name" value="Spectrin"/>
    <property type="match status" value="2"/>
</dbReference>
<dbReference type="Proteomes" id="UP001159641">
    <property type="component" value="Unassembled WGS sequence"/>
</dbReference>
<dbReference type="SMART" id="SM00150">
    <property type="entry name" value="SPEC"/>
    <property type="match status" value="1"/>
</dbReference>
<organism evidence="4 5">
    <name type="scientific">Eschrichtius robustus</name>
    <name type="common">California gray whale</name>
    <name type="synonym">Eschrichtius gibbosus</name>
    <dbReference type="NCBI Taxonomy" id="9764"/>
    <lineage>
        <taxon>Eukaryota</taxon>
        <taxon>Metazoa</taxon>
        <taxon>Chordata</taxon>
        <taxon>Craniata</taxon>
        <taxon>Vertebrata</taxon>
        <taxon>Euteleostomi</taxon>
        <taxon>Mammalia</taxon>
        <taxon>Eutheria</taxon>
        <taxon>Laurasiatheria</taxon>
        <taxon>Artiodactyla</taxon>
        <taxon>Whippomorpha</taxon>
        <taxon>Cetacea</taxon>
        <taxon>Mysticeti</taxon>
        <taxon>Eschrichtiidae</taxon>
        <taxon>Eschrichtius</taxon>
    </lineage>
</organism>
<comment type="caution">
    <text evidence="4">The sequence shown here is derived from an EMBL/GenBank/DDBJ whole genome shotgun (WGS) entry which is preliminary data.</text>
</comment>
<evidence type="ECO:0000313" key="5">
    <source>
        <dbReference type="Proteomes" id="UP001159641"/>
    </source>
</evidence>
<dbReference type="CDD" id="cd00176">
    <property type="entry name" value="SPEC"/>
    <property type="match status" value="1"/>
</dbReference>
<evidence type="ECO:0000256" key="1">
    <source>
        <dbReference type="ARBA" id="ARBA00022737"/>
    </source>
</evidence>
<keyword evidence="1" id="KW-0677">Repeat</keyword>
<dbReference type="PANTHER" id="PTHR11915">
    <property type="entry name" value="SPECTRIN/FILAMIN RELATED CYTOSKELETAL PROTEIN"/>
    <property type="match status" value="1"/>
</dbReference>
<protein>
    <recommendedName>
        <fullName evidence="6">Coiled-coil domain-containing protein</fullName>
    </recommendedName>
</protein>
<proteinExistence type="predicted"/>
<keyword evidence="2" id="KW-0009">Actin-binding</keyword>
<dbReference type="EMBL" id="JAIQCJ010002324">
    <property type="protein sequence ID" value="KAJ8776878.1"/>
    <property type="molecule type" value="Genomic_DNA"/>
</dbReference>
<dbReference type="GO" id="GO:0003779">
    <property type="term" value="F:actin binding"/>
    <property type="evidence" value="ECO:0007669"/>
    <property type="project" value="UniProtKB-KW"/>
</dbReference>
<dbReference type="InterPro" id="IPR018159">
    <property type="entry name" value="Spectrin/alpha-actinin"/>
</dbReference>
<keyword evidence="5" id="KW-1185">Reference proteome</keyword>
<evidence type="ECO:0000256" key="2">
    <source>
        <dbReference type="ARBA" id="ARBA00023203"/>
    </source>
</evidence>
<name>A0AB34GBW7_ESCRO</name>
<dbReference type="InterPro" id="IPR002017">
    <property type="entry name" value="Spectrin_repeat"/>
</dbReference>
<dbReference type="SUPFAM" id="SSF46966">
    <property type="entry name" value="Spectrin repeat"/>
    <property type="match status" value="2"/>
</dbReference>
<evidence type="ECO:0008006" key="6">
    <source>
        <dbReference type="Google" id="ProtNLM"/>
    </source>
</evidence>
<gene>
    <name evidence="4" type="ORF">J1605_015055</name>
</gene>
<accession>A0AB34GBW7</accession>
<dbReference type="AlphaFoldDB" id="A0AB34GBW7"/>
<dbReference type="Gene3D" id="1.20.58.60">
    <property type="match status" value="2"/>
</dbReference>
<sequence>MLWRHLRLERAVRAFGAELRRLDEPAGRPQPGRRRSWCAGIDRAGTQTHGPPTSNPSAACGEPPPDMLPSVLSAQVVSALSSPEEGPRNPGAPREVSCYSGTRGSQKMALPDEPDPDFDPNTILQTQDHLSQDYEGLRTLAEDGESGKASLREGHLGRDLNNEQLRAAPQGPAGGGGGPVWLLWLLWGAAVLAGKPDRAVPNTAAPGHNLEVMQLKYEVQSPWSRWEQLEALKKEKETQLACTTHVCSFLQACGTTWVQLQDMILQLETLEPGHLEDSHRCQVSQQKMLARERGKGPLASTAWVRHREGLSRVLEWGRGQKLRWGGRAGCAVRRAGHRLGNSMRTCSWRKGEPHVLAAPRWRVRGQFRVATTGPGEHRPRHWAQGGAWTRRWALSHRVEDLGPTEGQSLQGQVETPQGLLERVQEQVTRRSRAQAEAQAQQGFLQGSRRLLWAGGVQAQLHSEEDEVVDVASAQRLLAEHQDLLVEIHLKLERLQQLEAQGQRMAALDSPDSREAASTLRLPGQQGRELKAAWEQRQQRLQEGLKLQRSGREVDVFTATCANHETFLELGSLAEDVGEAQSLLQRHQEFERLLDALGPRAEDLRARGKKLAQSQHK</sequence>
<evidence type="ECO:0000313" key="4">
    <source>
        <dbReference type="EMBL" id="KAJ8776878.1"/>
    </source>
</evidence>
<feature type="compositionally biased region" description="Low complexity" evidence="3">
    <location>
        <begin position="68"/>
        <end position="83"/>
    </location>
</feature>
<feature type="region of interest" description="Disordered" evidence="3">
    <location>
        <begin position="42"/>
        <end position="120"/>
    </location>
</feature>
<reference evidence="4 5" key="1">
    <citation type="submission" date="2022-11" db="EMBL/GenBank/DDBJ databases">
        <title>Whole genome sequence of Eschrichtius robustus ER-17-0199.</title>
        <authorList>
            <person name="Bruniche-Olsen A."/>
            <person name="Black A.N."/>
            <person name="Fields C.J."/>
            <person name="Walden K."/>
            <person name="Dewoody J.A."/>
        </authorList>
    </citation>
    <scope>NUCLEOTIDE SEQUENCE [LARGE SCALE GENOMIC DNA]</scope>
    <source>
        <strain evidence="4">ER-17-0199</strain>
        <tissue evidence="4">Blubber</tissue>
    </source>
</reference>